<feature type="domain" description="Luciferase-like" evidence="5">
    <location>
        <begin position="11"/>
        <end position="239"/>
    </location>
</feature>
<evidence type="ECO:0000313" key="7">
    <source>
        <dbReference type="Proteomes" id="UP000290365"/>
    </source>
</evidence>
<dbReference type="EMBL" id="CP035758">
    <property type="protein sequence ID" value="QBD75695.1"/>
    <property type="molecule type" value="Genomic_DNA"/>
</dbReference>
<reference evidence="6 7" key="1">
    <citation type="submission" date="2019-01" db="EMBL/GenBank/DDBJ databases">
        <title>Ktedonosporobacter rubrisoli SCAWS-G2.</title>
        <authorList>
            <person name="Huang Y."/>
            <person name="Yan B."/>
        </authorList>
    </citation>
    <scope>NUCLEOTIDE SEQUENCE [LARGE SCALE GENOMIC DNA]</scope>
    <source>
        <strain evidence="6 7">SCAWS-G2</strain>
    </source>
</reference>
<dbReference type="GO" id="GO:0008726">
    <property type="term" value="F:alkanesulfonate monooxygenase activity"/>
    <property type="evidence" value="ECO:0007669"/>
    <property type="project" value="TreeGrafter"/>
</dbReference>
<dbReference type="InterPro" id="IPR050172">
    <property type="entry name" value="SsuD_RutA_monooxygenase"/>
</dbReference>
<dbReference type="SUPFAM" id="SSF51679">
    <property type="entry name" value="Bacterial luciferase-like"/>
    <property type="match status" value="1"/>
</dbReference>
<dbReference type="EC" id="1.-.-.-" evidence="6"/>
<dbReference type="NCBIfam" id="TIGR03619">
    <property type="entry name" value="F420_Rv2161c"/>
    <property type="match status" value="1"/>
</dbReference>
<evidence type="ECO:0000256" key="3">
    <source>
        <dbReference type="ARBA" id="ARBA00023002"/>
    </source>
</evidence>
<dbReference type="GO" id="GO:0046306">
    <property type="term" value="P:alkanesulfonate catabolic process"/>
    <property type="evidence" value="ECO:0007669"/>
    <property type="project" value="TreeGrafter"/>
</dbReference>
<dbReference type="AlphaFoldDB" id="A0A4P6JKL3"/>
<proteinExistence type="predicted"/>
<keyword evidence="3 6" id="KW-0560">Oxidoreductase</keyword>
<keyword evidence="7" id="KW-1185">Reference proteome</keyword>
<gene>
    <name evidence="6" type="ORF">EPA93_06620</name>
</gene>
<dbReference type="Pfam" id="PF00296">
    <property type="entry name" value="Bac_luciferase"/>
    <property type="match status" value="1"/>
</dbReference>
<dbReference type="PANTHER" id="PTHR42847">
    <property type="entry name" value="ALKANESULFONATE MONOOXYGENASE"/>
    <property type="match status" value="1"/>
</dbReference>
<dbReference type="InterPro" id="IPR036661">
    <property type="entry name" value="Luciferase-like_sf"/>
</dbReference>
<evidence type="ECO:0000313" key="6">
    <source>
        <dbReference type="EMBL" id="QBD75695.1"/>
    </source>
</evidence>
<dbReference type="KEGG" id="kbs:EPA93_06620"/>
<dbReference type="OrthoDB" id="3206024at2"/>
<keyword evidence="1" id="KW-0285">Flavoprotein</keyword>
<evidence type="ECO:0000256" key="4">
    <source>
        <dbReference type="ARBA" id="ARBA00023033"/>
    </source>
</evidence>
<dbReference type="PANTHER" id="PTHR42847:SF4">
    <property type="entry name" value="ALKANESULFONATE MONOOXYGENASE-RELATED"/>
    <property type="match status" value="1"/>
</dbReference>
<name>A0A4P6JKL3_KTERU</name>
<dbReference type="InterPro" id="IPR011251">
    <property type="entry name" value="Luciferase-like_dom"/>
</dbReference>
<dbReference type="Proteomes" id="UP000290365">
    <property type="component" value="Chromosome"/>
</dbReference>
<protein>
    <submittedName>
        <fullName evidence="6">TIGR03619 family F420-dependent LLM class oxidoreductase</fullName>
        <ecNumber evidence="6">1.-.-.-</ecNumber>
    </submittedName>
</protein>
<dbReference type="InterPro" id="IPR019921">
    <property type="entry name" value="Lucif-like_OxRdtase_Rv2161c"/>
</dbReference>
<keyword evidence="4" id="KW-0503">Monooxygenase</keyword>
<sequence>MDLGIALPTSGPYASVEAIARIAREAERLGYAALWTYERLLYPLNGDAAKLLPDFYSSTYEPLETLAYIAGLTKHIKLGTSVINAPFHTPVVLARRLATLDQLSGGRVIAGLGQGWQEQEFITTNVPLAQRGWRTEELIAAMRAAWGPDPVNFKGDFYHIPLAKINPKPKQQGGIPILLGATSPAAIKRAARIADGLNPIAFSFEALKEAVTSFRSAAQEADRDPTTLKIMVRANVLITACPLPDAQRPFLGGSPEQIAADLARIEPLAIDHVLFADNGPSSSVEEALEWLEELQAAARRAVQIDTL</sequence>
<organism evidence="6 7">
    <name type="scientific">Ktedonosporobacter rubrisoli</name>
    <dbReference type="NCBI Taxonomy" id="2509675"/>
    <lineage>
        <taxon>Bacteria</taxon>
        <taxon>Bacillati</taxon>
        <taxon>Chloroflexota</taxon>
        <taxon>Ktedonobacteria</taxon>
        <taxon>Ktedonobacterales</taxon>
        <taxon>Ktedonosporobacteraceae</taxon>
        <taxon>Ktedonosporobacter</taxon>
    </lineage>
</organism>
<dbReference type="RefSeq" id="WP_129886292.1">
    <property type="nucleotide sequence ID" value="NZ_CP035758.1"/>
</dbReference>
<evidence type="ECO:0000256" key="1">
    <source>
        <dbReference type="ARBA" id="ARBA00022630"/>
    </source>
</evidence>
<keyword evidence="2" id="KW-0288">FMN</keyword>
<evidence type="ECO:0000259" key="5">
    <source>
        <dbReference type="Pfam" id="PF00296"/>
    </source>
</evidence>
<evidence type="ECO:0000256" key="2">
    <source>
        <dbReference type="ARBA" id="ARBA00022643"/>
    </source>
</evidence>
<dbReference type="Gene3D" id="3.20.20.30">
    <property type="entry name" value="Luciferase-like domain"/>
    <property type="match status" value="1"/>
</dbReference>
<accession>A0A4P6JKL3</accession>